<dbReference type="AlphaFoldDB" id="A0A423XH27"/>
<evidence type="ECO:0000256" key="1">
    <source>
        <dbReference type="SAM" id="MobiDB-lite"/>
    </source>
</evidence>
<gene>
    <name evidence="2" type="ORF">VPNG_02402</name>
</gene>
<feature type="compositionally biased region" description="Basic residues" evidence="1">
    <location>
        <begin position="32"/>
        <end position="49"/>
    </location>
</feature>
<feature type="region of interest" description="Disordered" evidence="1">
    <location>
        <begin position="93"/>
        <end position="139"/>
    </location>
</feature>
<feature type="region of interest" description="Disordered" evidence="1">
    <location>
        <begin position="159"/>
        <end position="286"/>
    </location>
</feature>
<comment type="caution">
    <text evidence="2">The sequence shown here is derived from an EMBL/GenBank/DDBJ whole genome shotgun (WGS) entry which is preliminary data.</text>
</comment>
<sequence length="342" mass="37862">MPHKHKRKDNDDSTYELPPTQIARPLPVVAMKRAKPGKGGKGGKGKGKTNNKDASTADTKTSQGVKRKRGAGDNKDDIPRAFKRLMAFAEGKKFRSGLDDGIRKAPPKNKKGKAANDNGAAAPETKEAAKDTPTIQPGESMHDFARRVDAALPVMGLVNNSVKNGKDPLGAKVKRTRKERQMHKLYDEWRREEAAIQERKREEAEDAEEKELEDDSMGVKWRTDMEDAAAGKKKKKGKKGKGPKSVWESGDVEEDPWEALKKKRGEKKIGLHDHVKAPPELKNKPKVVLRNYNGAAVDVGSVPKSAGSLKRREELQEVREEVVAAYRKLMEGRRAKAEAQAS</sequence>
<name>A0A423XH27_9PEZI</name>
<feature type="region of interest" description="Disordered" evidence="1">
    <location>
        <begin position="1"/>
        <end position="79"/>
    </location>
</feature>
<dbReference type="OrthoDB" id="5876637at2759"/>
<proteinExistence type="predicted"/>
<dbReference type="Proteomes" id="UP000285146">
    <property type="component" value="Unassembled WGS sequence"/>
</dbReference>
<feature type="compositionally biased region" description="Acidic residues" evidence="1">
    <location>
        <begin position="204"/>
        <end position="216"/>
    </location>
</feature>
<feature type="compositionally biased region" description="Polar residues" evidence="1">
    <location>
        <begin position="52"/>
        <end position="64"/>
    </location>
</feature>
<dbReference type="PANTHER" id="PTHR40644">
    <property type="entry name" value="UPF0653 PROTEIN C607.02C"/>
    <property type="match status" value="1"/>
</dbReference>
<feature type="compositionally biased region" description="Basic residues" evidence="1">
    <location>
        <begin position="172"/>
        <end position="181"/>
    </location>
</feature>
<evidence type="ECO:0000313" key="3">
    <source>
        <dbReference type="Proteomes" id="UP000285146"/>
    </source>
</evidence>
<feature type="compositionally biased region" description="Basic and acidic residues" evidence="1">
    <location>
        <begin position="70"/>
        <end position="79"/>
    </location>
</feature>
<evidence type="ECO:0000313" key="2">
    <source>
        <dbReference type="EMBL" id="ROW15487.1"/>
    </source>
</evidence>
<keyword evidence="3" id="KW-1185">Reference proteome</keyword>
<organism evidence="2 3">
    <name type="scientific">Cytospora leucostoma</name>
    <dbReference type="NCBI Taxonomy" id="1230097"/>
    <lineage>
        <taxon>Eukaryota</taxon>
        <taxon>Fungi</taxon>
        <taxon>Dikarya</taxon>
        <taxon>Ascomycota</taxon>
        <taxon>Pezizomycotina</taxon>
        <taxon>Sordariomycetes</taxon>
        <taxon>Sordariomycetidae</taxon>
        <taxon>Diaporthales</taxon>
        <taxon>Cytosporaceae</taxon>
        <taxon>Cytospora</taxon>
    </lineage>
</organism>
<accession>A0A423XH27</accession>
<feature type="compositionally biased region" description="Basic and acidic residues" evidence="1">
    <location>
        <begin position="267"/>
        <end position="283"/>
    </location>
</feature>
<dbReference type="PANTHER" id="PTHR40644:SF1">
    <property type="entry name" value="UPF0653 PROTEIN C607.02C"/>
    <property type="match status" value="1"/>
</dbReference>
<feature type="compositionally biased region" description="Basic residues" evidence="1">
    <location>
        <begin position="231"/>
        <end position="242"/>
    </location>
</feature>
<evidence type="ECO:0008006" key="4">
    <source>
        <dbReference type="Google" id="ProtNLM"/>
    </source>
</evidence>
<dbReference type="InParanoid" id="A0A423XH27"/>
<reference evidence="2 3" key="1">
    <citation type="submission" date="2015-09" db="EMBL/GenBank/DDBJ databases">
        <title>Host preference determinants of Valsa canker pathogens revealed by comparative genomics.</title>
        <authorList>
            <person name="Yin Z."/>
            <person name="Huang L."/>
        </authorList>
    </citation>
    <scope>NUCLEOTIDE SEQUENCE [LARGE SCALE GENOMIC DNA]</scope>
    <source>
        <strain evidence="2 3">SXYLt</strain>
    </source>
</reference>
<feature type="compositionally biased region" description="Basic and acidic residues" evidence="1">
    <location>
        <begin position="93"/>
        <end position="103"/>
    </location>
</feature>
<protein>
    <recommendedName>
        <fullName evidence="4">Urease accessory protein UreD</fullName>
    </recommendedName>
</protein>
<feature type="compositionally biased region" description="Basic and acidic residues" evidence="1">
    <location>
        <begin position="182"/>
        <end position="203"/>
    </location>
</feature>
<dbReference type="EMBL" id="LKEB01000009">
    <property type="protein sequence ID" value="ROW15487.1"/>
    <property type="molecule type" value="Genomic_DNA"/>
</dbReference>